<reference evidence="2 3" key="1">
    <citation type="submission" date="2019-08" db="EMBL/GenBank/DDBJ databases">
        <title>Bacillus genomes from the desert of Cuatro Cienegas, Coahuila.</title>
        <authorList>
            <person name="Olmedo-Alvarez G."/>
        </authorList>
    </citation>
    <scope>NUCLEOTIDE SEQUENCE [LARGE SCALE GENOMIC DNA]</scope>
    <source>
        <strain evidence="2 3">CH40_1T</strain>
    </source>
</reference>
<evidence type="ECO:0000313" key="2">
    <source>
        <dbReference type="EMBL" id="TYR74243.1"/>
    </source>
</evidence>
<proteinExistence type="predicted"/>
<dbReference type="Proteomes" id="UP000323317">
    <property type="component" value="Unassembled WGS sequence"/>
</dbReference>
<keyword evidence="1" id="KW-0812">Transmembrane</keyword>
<accession>A0A5D4KDJ4</accession>
<gene>
    <name evidence="2" type="ORF">FZC79_15640</name>
</gene>
<keyword evidence="1" id="KW-0472">Membrane</keyword>
<protein>
    <submittedName>
        <fullName evidence="2">Uncharacterized protein</fullName>
    </submittedName>
</protein>
<evidence type="ECO:0000313" key="3">
    <source>
        <dbReference type="Proteomes" id="UP000323317"/>
    </source>
</evidence>
<feature type="transmembrane region" description="Helical" evidence="1">
    <location>
        <begin position="38"/>
        <end position="59"/>
    </location>
</feature>
<sequence>MKEFLAAFLTIFLVGIYSERITEFLGVQYKVFSDEFNLGLLLADLGIFIALFIPIFALLKKLIVR</sequence>
<dbReference type="AlphaFoldDB" id="A0A5D4KDJ4"/>
<comment type="caution">
    <text evidence="2">The sequence shown here is derived from an EMBL/GenBank/DDBJ whole genome shotgun (WGS) entry which is preliminary data.</text>
</comment>
<keyword evidence="1" id="KW-1133">Transmembrane helix</keyword>
<dbReference type="EMBL" id="VTEH01000013">
    <property type="protein sequence ID" value="TYR74243.1"/>
    <property type="molecule type" value="Genomic_DNA"/>
</dbReference>
<dbReference type="RefSeq" id="WP_148947729.1">
    <property type="nucleotide sequence ID" value="NZ_VTEH01000013.1"/>
</dbReference>
<organism evidence="2 3">
    <name type="scientific">Rossellomorea vietnamensis</name>
    <dbReference type="NCBI Taxonomy" id="218284"/>
    <lineage>
        <taxon>Bacteria</taxon>
        <taxon>Bacillati</taxon>
        <taxon>Bacillota</taxon>
        <taxon>Bacilli</taxon>
        <taxon>Bacillales</taxon>
        <taxon>Bacillaceae</taxon>
        <taxon>Rossellomorea</taxon>
    </lineage>
</organism>
<name>A0A5D4KDJ4_9BACI</name>
<evidence type="ECO:0000256" key="1">
    <source>
        <dbReference type="SAM" id="Phobius"/>
    </source>
</evidence>